<dbReference type="EMBL" id="CH479211">
    <property type="protein sequence ID" value="EDW33029.1"/>
    <property type="molecule type" value="Genomic_DNA"/>
</dbReference>
<feature type="region of interest" description="Disordered" evidence="1">
    <location>
        <begin position="260"/>
        <end position="281"/>
    </location>
</feature>
<dbReference type="KEGG" id="dpe:6601051"/>
<dbReference type="OMA" id="EYHCFCC"/>
<evidence type="ECO:0000313" key="2">
    <source>
        <dbReference type="EMBL" id="EDW33029.1"/>
    </source>
</evidence>
<dbReference type="PhylomeDB" id="B4H5H7"/>
<organism evidence="3">
    <name type="scientific">Drosophila persimilis</name>
    <name type="common">Fruit fly</name>
    <dbReference type="NCBI Taxonomy" id="7234"/>
    <lineage>
        <taxon>Eukaryota</taxon>
        <taxon>Metazoa</taxon>
        <taxon>Ecdysozoa</taxon>
        <taxon>Arthropoda</taxon>
        <taxon>Hexapoda</taxon>
        <taxon>Insecta</taxon>
        <taxon>Pterygota</taxon>
        <taxon>Neoptera</taxon>
        <taxon>Endopterygota</taxon>
        <taxon>Diptera</taxon>
        <taxon>Brachycera</taxon>
        <taxon>Muscomorpha</taxon>
        <taxon>Ephydroidea</taxon>
        <taxon>Drosophilidae</taxon>
        <taxon>Drosophila</taxon>
        <taxon>Sophophora</taxon>
    </lineage>
</organism>
<dbReference type="Proteomes" id="UP000008744">
    <property type="component" value="Unassembled WGS sequence"/>
</dbReference>
<feature type="compositionally biased region" description="Basic residues" evidence="1">
    <location>
        <begin position="260"/>
        <end position="270"/>
    </location>
</feature>
<sequence length="281" mass="32502">MPEVVCCRCGALPHSLPYCIGGTGREYHCFCCLKPPPQKCIYCNAWRDIDLNMTHTGCVSGNFHVFICTEPWPPFPTEINNIPAARGHPPEHLMPLSFAEGVPSSTLDAEYNTGSFASEQEQTIVLDDEAEVPSDSEWDIKPQQKPLQEPSWYSVQQIKQWIHCIRCNKVRTSNAGWIKHAQKCAQDPQRKEKKFFIYNHIKGWCNYQVLDSRWDIHSGPKNGTCRICREAREIGVPLPYMPKQPLRPNERKLAAQRLRNRRMRKQRRMTRVYSPPRNPET</sequence>
<name>B4H5H7_DROPE</name>
<dbReference type="OrthoDB" id="7870709at2759"/>
<dbReference type="eggNOG" id="ENOG502R0JR">
    <property type="taxonomic scope" value="Eukaryota"/>
</dbReference>
<protein>
    <submittedName>
        <fullName evidence="2">GL16150</fullName>
    </submittedName>
</protein>
<reference evidence="2 3" key="1">
    <citation type="journal article" date="2007" name="Nature">
        <title>Evolution of genes and genomes on the Drosophila phylogeny.</title>
        <authorList>
            <consortium name="Drosophila 12 Genomes Consortium"/>
            <person name="Clark A.G."/>
            <person name="Eisen M.B."/>
            <person name="Smith D.R."/>
            <person name="Bergman C.M."/>
            <person name="Oliver B."/>
            <person name="Markow T.A."/>
            <person name="Kaufman T.C."/>
            <person name="Kellis M."/>
            <person name="Gelbart W."/>
            <person name="Iyer V.N."/>
            <person name="Pollard D.A."/>
            <person name="Sackton T.B."/>
            <person name="Larracuente A.M."/>
            <person name="Singh N.D."/>
            <person name="Abad J.P."/>
            <person name="Abt D.N."/>
            <person name="Adryan B."/>
            <person name="Aguade M."/>
            <person name="Akashi H."/>
            <person name="Anderson W.W."/>
            <person name="Aquadro C.F."/>
            <person name="Ardell D.H."/>
            <person name="Arguello R."/>
            <person name="Artieri C.G."/>
            <person name="Barbash D.A."/>
            <person name="Barker D."/>
            <person name="Barsanti P."/>
            <person name="Batterham P."/>
            <person name="Batzoglou S."/>
            <person name="Begun D."/>
            <person name="Bhutkar A."/>
            <person name="Blanco E."/>
            <person name="Bosak S.A."/>
            <person name="Bradley R.K."/>
            <person name="Brand A.D."/>
            <person name="Brent M.R."/>
            <person name="Brooks A.N."/>
            <person name="Brown R.H."/>
            <person name="Butlin R.K."/>
            <person name="Caggese C."/>
            <person name="Calvi B.R."/>
            <person name="Bernardo de Carvalho A."/>
            <person name="Caspi A."/>
            <person name="Castrezana S."/>
            <person name="Celniker S.E."/>
            <person name="Chang J.L."/>
            <person name="Chapple C."/>
            <person name="Chatterji S."/>
            <person name="Chinwalla A."/>
            <person name="Civetta A."/>
            <person name="Clifton S.W."/>
            <person name="Comeron J.M."/>
            <person name="Costello J.C."/>
            <person name="Coyne J.A."/>
            <person name="Daub J."/>
            <person name="David R.G."/>
            <person name="Delcher A.L."/>
            <person name="Delehaunty K."/>
            <person name="Do C.B."/>
            <person name="Ebling H."/>
            <person name="Edwards K."/>
            <person name="Eickbush T."/>
            <person name="Evans J.D."/>
            <person name="Filipski A."/>
            <person name="Findeiss S."/>
            <person name="Freyhult E."/>
            <person name="Fulton L."/>
            <person name="Fulton R."/>
            <person name="Garcia A.C."/>
            <person name="Gardiner A."/>
            <person name="Garfield D.A."/>
            <person name="Garvin B.E."/>
            <person name="Gibson G."/>
            <person name="Gilbert D."/>
            <person name="Gnerre S."/>
            <person name="Godfrey J."/>
            <person name="Good R."/>
            <person name="Gotea V."/>
            <person name="Gravely B."/>
            <person name="Greenberg A.J."/>
            <person name="Griffiths-Jones S."/>
            <person name="Gross S."/>
            <person name="Guigo R."/>
            <person name="Gustafson E.A."/>
            <person name="Haerty W."/>
            <person name="Hahn M.W."/>
            <person name="Halligan D.L."/>
            <person name="Halpern A.L."/>
            <person name="Halter G.M."/>
            <person name="Han M.V."/>
            <person name="Heger A."/>
            <person name="Hillier L."/>
            <person name="Hinrichs A.S."/>
            <person name="Holmes I."/>
            <person name="Hoskins R.A."/>
            <person name="Hubisz M.J."/>
            <person name="Hultmark D."/>
            <person name="Huntley M.A."/>
            <person name="Jaffe D.B."/>
            <person name="Jagadeeshan S."/>
            <person name="Jeck W.R."/>
            <person name="Johnson J."/>
            <person name="Jones C.D."/>
            <person name="Jordan W.C."/>
            <person name="Karpen G.H."/>
            <person name="Kataoka E."/>
            <person name="Keightley P.D."/>
            <person name="Kheradpour P."/>
            <person name="Kirkness E.F."/>
            <person name="Koerich L.B."/>
            <person name="Kristiansen K."/>
            <person name="Kudrna D."/>
            <person name="Kulathinal R.J."/>
            <person name="Kumar S."/>
            <person name="Kwok R."/>
            <person name="Lander E."/>
            <person name="Langley C.H."/>
            <person name="Lapoint R."/>
            <person name="Lazzaro B.P."/>
            <person name="Lee S.J."/>
            <person name="Levesque L."/>
            <person name="Li R."/>
            <person name="Lin C.F."/>
            <person name="Lin M.F."/>
            <person name="Lindblad-Toh K."/>
            <person name="Llopart A."/>
            <person name="Long M."/>
            <person name="Low L."/>
            <person name="Lozovsky E."/>
            <person name="Lu J."/>
            <person name="Luo M."/>
            <person name="Machado C.A."/>
            <person name="Makalowski W."/>
            <person name="Marzo M."/>
            <person name="Matsuda M."/>
            <person name="Matzkin L."/>
            <person name="McAllister B."/>
            <person name="McBride C.S."/>
            <person name="McKernan B."/>
            <person name="McKernan K."/>
            <person name="Mendez-Lago M."/>
            <person name="Minx P."/>
            <person name="Mollenhauer M.U."/>
            <person name="Montooth K."/>
            <person name="Mount S.M."/>
            <person name="Mu X."/>
            <person name="Myers E."/>
            <person name="Negre B."/>
            <person name="Newfeld S."/>
            <person name="Nielsen R."/>
            <person name="Noor M.A."/>
            <person name="O'Grady P."/>
            <person name="Pachter L."/>
            <person name="Papaceit M."/>
            <person name="Parisi M.J."/>
            <person name="Parisi M."/>
            <person name="Parts L."/>
            <person name="Pedersen J.S."/>
            <person name="Pesole G."/>
            <person name="Phillippy A.M."/>
            <person name="Ponting C.P."/>
            <person name="Pop M."/>
            <person name="Porcelli D."/>
            <person name="Powell J.R."/>
            <person name="Prohaska S."/>
            <person name="Pruitt K."/>
            <person name="Puig M."/>
            <person name="Quesneville H."/>
            <person name="Ram K.R."/>
            <person name="Rand D."/>
            <person name="Rasmussen M.D."/>
            <person name="Reed L.K."/>
            <person name="Reenan R."/>
            <person name="Reily A."/>
            <person name="Remington K.A."/>
            <person name="Rieger T.T."/>
            <person name="Ritchie M.G."/>
            <person name="Robin C."/>
            <person name="Rogers Y.H."/>
            <person name="Rohde C."/>
            <person name="Rozas J."/>
            <person name="Rubenfield M.J."/>
            <person name="Ruiz A."/>
            <person name="Russo S."/>
            <person name="Salzberg S.L."/>
            <person name="Sanchez-Gracia A."/>
            <person name="Saranga D.J."/>
            <person name="Sato H."/>
            <person name="Schaeffer S.W."/>
            <person name="Schatz M.C."/>
            <person name="Schlenke T."/>
            <person name="Schwartz R."/>
            <person name="Segarra C."/>
            <person name="Singh R.S."/>
            <person name="Sirot L."/>
            <person name="Sirota M."/>
            <person name="Sisneros N.B."/>
            <person name="Smith C.D."/>
            <person name="Smith T.F."/>
            <person name="Spieth J."/>
            <person name="Stage D.E."/>
            <person name="Stark A."/>
            <person name="Stephan W."/>
            <person name="Strausberg R.L."/>
            <person name="Strempel S."/>
            <person name="Sturgill D."/>
            <person name="Sutton G."/>
            <person name="Sutton G.G."/>
            <person name="Tao W."/>
            <person name="Teichmann S."/>
            <person name="Tobari Y.N."/>
            <person name="Tomimura Y."/>
            <person name="Tsolas J.M."/>
            <person name="Valente V.L."/>
            <person name="Venter E."/>
            <person name="Venter J.C."/>
            <person name="Vicario S."/>
            <person name="Vieira F.G."/>
            <person name="Vilella A.J."/>
            <person name="Villasante A."/>
            <person name="Walenz B."/>
            <person name="Wang J."/>
            <person name="Wasserman M."/>
            <person name="Watts T."/>
            <person name="Wilson D."/>
            <person name="Wilson R.K."/>
            <person name="Wing R.A."/>
            <person name="Wolfner M.F."/>
            <person name="Wong A."/>
            <person name="Wong G.K."/>
            <person name="Wu C.I."/>
            <person name="Wu G."/>
            <person name="Yamamoto D."/>
            <person name="Yang H.P."/>
            <person name="Yang S.P."/>
            <person name="Yorke J.A."/>
            <person name="Yoshida K."/>
            <person name="Zdobnov E."/>
            <person name="Zhang P."/>
            <person name="Zhang Y."/>
            <person name="Zimin A.V."/>
            <person name="Baldwin J."/>
            <person name="Abdouelleil A."/>
            <person name="Abdulkadir J."/>
            <person name="Abebe A."/>
            <person name="Abera B."/>
            <person name="Abreu J."/>
            <person name="Acer S.C."/>
            <person name="Aftuck L."/>
            <person name="Alexander A."/>
            <person name="An P."/>
            <person name="Anderson E."/>
            <person name="Anderson S."/>
            <person name="Arachi H."/>
            <person name="Azer M."/>
            <person name="Bachantsang P."/>
            <person name="Barry A."/>
            <person name="Bayul T."/>
            <person name="Berlin A."/>
            <person name="Bessette D."/>
            <person name="Bloom T."/>
            <person name="Blye J."/>
            <person name="Boguslavskiy L."/>
            <person name="Bonnet C."/>
            <person name="Boukhgalter B."/>
            <person name="Bourzgui I."/>
            <person name="Brown A."/>
            <person name="Cahill P."/>
            <person name="Channer S."/>
            <person name="Cheshatsang Y."/>
            <person name="Chuda L."/>
            <person name="Citroen M."/>
            <person name="Collymore A."/>
            <person name="Cooke P."/>
            <person name="Costello M."/>
            <person name="D'Aco K."/>
            <person name="Daza R."/>
            <person name="De Haan G."/>
            <person name="DeGray S."/>
            <person name="DeMaso C."/>
            <person name="Dhargay N."/>
            <person name="Dooley K."/>
            <person name="Dooley E."/>
            <person name="Doricent M."/>
            <person name="Dorje P."/>
            <person name="Dorjee K."/>
            <person name="Dupes A."/>
            <person name="Elong R."/>
            <person name="Falk J."/>
            <person name="Farina A."/>
            <person name="Faro S."/>
            <person name="Ferguson D."/>
            <person name="Fisher S."/>
            <person name="Foley C.D."/>
            <person name="Franke A."/>
            <person name="Friedrich D."/>
            <person name="Gadbois L."/>
            <person name="Gearin G."/>
            <person name="Gearin C.R."/>
            <person name="Giannoukos G."/>
            <person name="Goode T."/>
            <person name="Graham J."/>
            <person name="Grandbois E."/>
            <person name="Grewal S."/>
            <person name="Gyaltsen K."/>
            <person name="Hafez N."/>
            <person name="Hagos B."/>
            <person name="Hall J."/>
            <person name="Henson C."/>
            <person name="Hollinger A."/>
            <person name="Honan T."/>
            <person name="Huard M.D."/>
            <person name="Hughes L."/>
            <person name="Hurhula B."/>
            <person name="Husby M.E."/>
            <person name="Kamat A."/>
            <person name="Kanga B."/>
            <person name="Kashin S."/>
            <person name="Khazanovich D."/>
            <person name="Kisner P."/>
            <person name="Lance K."/>
            <person name="Lara M."/>
            <person name="Lee W."/>
            <person name="Lennon N."/>
            <person name="Letendre F."/>
            <person name="LeVine R."/>
            <person name="Lipovsky A."/>
            <person name="Liu X."/>
            <person name="Liu J."/>
            <person name="Liu S."/>
            <person name="Lokyitsang T."/>
            <person name="Lokyitsang Y."/>
            <person name="Lubonja R."/>
            <person name="Lui A."/>
            <person name="MacDonald P."/>
            <person name="Magnisalis V."/>
            <person name="Maru K."/>
            <person name="Matthews C."/>
            <person name="McCusker W."/>
            <person name="McDonough S."/>
            <person name="Mehta T."/>
            <person name="Meldrim J."/>
            <person name="Meneus L."/>
            <person name="Mihai O."/>
            <person name="Mihalev A."/>
            <person name="Mihova T."/>
            <person name="Mittelman R."/>
            <person name="Mlenga V."/>
            <person name="Montmayeur A."/>
            <person name="Mulrain L."/>
            <person name="Navidi A."/>
            <person name="Naylor J."/>
            <person name="Negash T."/>
            <person name="Nguyen T."/>
            <person name="Nguyen N."/>
            <person name="Nicol R."/>
            <person name="Norbu C."/>
            <person name="Norbu N."/>
            <person name="Novod N."/>
            <person name="O'Neill B."/>
            <person name="Osman S."/>
            <person name="Markiewicz E."/>
            <person name="Oyono O.L."/>
            <person name="Patti C."/>
            <person name="Phunkhang P."/>
            <person name="Pierre F."/>
            <person name="Priest M."/>
            <person name="Raghuraman S."/>
            <person name="Rege F."/>
            <person name="Reyes R."/>
            <person name="Rise C."/>
            <person name="Rogov P."/>
            <person name="Ross K."/>
            <person name="Ryan E."/>
            <person name="Settipalli S."/>
            <person name="Shea T."/>
            <person name="Sherpa N."/>
            <person name="Shi L."/>
            <person name="Shih D."/>
            <person name="Sparrow T."/>
            <person name="Spaulding J."/>
            <person name="Stalker J."/>
            <person name="Stange-Thomann N."/>
            <person name="Stavropoulos S."/>
            <person name="Stone C."/>
            <person name="Strader C."/>
            <person name="Tesfaye S."/>
            <person name="Thomson T."/>
            <person name="Thoulutsang Y."/>
            <person name="Thoulutsang D."/>
            <person name="Topham K."/>
            <person name="Topping I."/>
            <person name="Tsamla T."/>
            <person name="Vassiliev H."/>
            <person name="Vo A."/>
            <person name="Wangchuk T."/>
            <person name="Wangdi T."/>
            <person name="Weiand M."/>
            <person name="Wilkinson J."/>
            <person name="Wilson A."/>
            <person name="Yadav S."/>
            <person name="Young G."/>
            <person name="Yu Q."/>
            <person name="Zembek L."/>
            <person name="Zhong D."/>
            <person name="Zimmer A."/>
            <person name="Zwirko Z."/>
            <person name="Jaffe D.B."/>
            <person name="Alvarez P."/>
            <person name="Brockman W."/>
            <person name="Butler J."/>
            <person name="Chin C."/>
            <person name="Gnerre S."/>
            <person name="Grabherr M."/>
            <person name="Kleber M."/>
            <person name="Mauceli E."/>
            <person name="MacCallum I."/>
        </authorList>
    </citation>
    <scope>NUCLEOTIDE SEQUENCE [LARGE SCALE GENOMIC DNA]</scope>
    <source>
        <strain evidence="3">MSH-3 / Tucson 14011-0111.49</strain>
    </source>
</reference>
<dbReference type="HOGENOM" id="CLU_086774_0_0_1"/>
<evidence type="ECO:0000256" key="1">
    <source>
        <dbReference type="SAM" id="MobiDB-lite"/>
    </source>
</evidence>
<proteinExistence type="predicted"/>
<evidence type="ECO:0000313" key="3">
    <source>
        <dbReference type="Proteomes" id="UP000008744"/>
    </source>
</evidence>
<dbReference type="AlphaFoldDB" id="B4H5H7"/>
<accession>B4H5H7</accession>
<gene>
    <name evidence="2" type="primary">Dper\GL16150</name>
    <name evidence="2" type="ORF">Dper_GL16150</name>
</gene>
<keyword evidence="3" id="KW-1185">Reference proteome</keyword>